<dbReference type="Pfam" id="PF26543">
    <property type="entry name" value="Orfx2_N"/>
    <property type="match status" value="1"/>
</dbReference>
<name>A0A1V0US06_9BACL</name>
<comment type="similarity">
    <text evidence="2">Belongs to the TULIP P47 family.</text>
</comment>
<evidence type="ECO:0000259" key="3">
    <source>
        <dbReference type="Pfam" id="PF06597"/>
    </source>
</evidence>
<feature type="domain" description="Protein OrfX2/OrfX3/P47" evidence="3">
    <location>
        <begin position="176"/>
        <end position="586"/>
    </location>
</feature>
<dbReference type="EMBL" id="CP020557">
    <property type="protein sequence ID" value="ARF68075.1"/>
    <property type="molecule type" value="Genomic_DNA"/>
</dbReference>
<evidence type="ECO:0000259" key="4">
    <source>
        <dbReference type="Pfam" id="PF26543"/>
    </source>
</evidence>
<evidence type="ECO:0000313" key="5">
    <source>
        <dbReference type="EMBL" id="ARF68075.1"/>
    </source>
</evidence>
<evidence type="ECO:0000256" key="1">
    <source>
        <dbReference type="ARBA" id="ARBA00023026"/>
    </source>
</evidence>
<reference evidence="5 6" key="1">
    <citation type="submission" date="2017-03" db="EMBL/GenBank/DDBJ databases">
        <title>Paenibacillus larvae genome sequencing.</title>
        <authorList>
            <person name="Dingman D.W."/>
        </authorList>
    </citation>
    <scope>NUCLEOTIDE SEQUENCE [LARGE SCALE GENOMIC DNA]</scope>
    <source>
        <strain evidence="5 6">SAG 10367</strain>
    </source>
</reference>
<organism evidence="5 6">
    <name type="scientific">Paenibacillus larvae subsp. pulvifaciens</name>
    <dbReference type="NCBI Taxonomy" id="1477"/>
    <lineage>
        <taxon>Bacteria</taxon>
        <taxon>Bacillati</taxon>
        <taxon>Bacillota</taxon>
        <taxon>Bacilli</taxon>
        <taxon>Bacillales</taxon>
        <taxon>Paenibacillaceae</taxon>
        <taxon>Paenibacillus</taxon>
    </lineage>
</organism>
<protein>
    <recommendedName>
        <fullName evidence="7">Clostridium P-47 protein</fullName>
    </recommendedName>
</protein>
<keyword evidence="1" id="KW-0843">Virulence</keyword>
<proteinExistence type="inferred from homology"/>
<dbReference type="InterPro" id="IPR058824">
    <property type="entry name" value="Orfx2_N"/>
</dbReference>
<accession>A0A1V0US06</accession>
<gene>
    <name evidence="5" type="ORF">B7C51_09900</name>
</gene>
<dbReference type="Proteomes" id="UP000192727">
    <property type="component" value="Chromosome"/>
</dbReference>
<dbReference type="InterPro" id="IPR010567">
    <property type="entry name" value="OrfX2/OrfX3/P47"/>
</dbReference>
<evidence type="ECO:0008006" key="7">
    <source>
        <dbReference type="Google" id="ProtNLM"/>
    </source>
</evidence>
<dbReference type="AlphaFoldDB" id="A0A1V0US06"/>
<evidence type="ECO:0000256" key="2">
    <source>
        <dbReference type="ARBA" id="ARBA00035010"/>
    </source>
</evidence>
<evidence type="ECO:0000313" key="6">
    <source>
        <dbReference type="Proteomes" id="UP000192727"/>
    </source>
</evidence>
<dbReference type="Pfam" id="PF06597">
    <property type="entry name" value="Clostridium_P47"/>
    <property type="match status" value="1"/>
</dbReference>
<feature type="domain" description="Orfx2 N-terminal TULIPs" evidence="4">
    <location>
        <begin position="3"/>
        <end position="172"/>
    </location>
</feature>
<sequence>MSTRMDNLRIYDWTQTVNDMEKQESKLLRSFPSFFFQETKGENMQAKVAGNWLKWELTDEGSGQYPIYKCYIEDGTLEVETEYKKTAYDLKNSWIKICAKIEIDKSSSKEMYLFSEKEGTLYSINHSFHFNKENRVASNLLEHLLVSWFKEHRNLLNNHVNNYRIHVRTSNDLTLAGWDTSYVTSFSNVNKTIREKELYPKDFKYEFEDDSLGIPLTFSMKGTFDSWEITTGADGQNVNFICKIGENSSLTNETGNKTYDFSSDAFLKVQVKLEYFNSTEKRFEDPTGLNDGNPVELKVKTDRDQNQNPPVILVDSYYSEELKSPLLNGIVTSMFKEWLNENINKFENIFSYFLLQETAKDENFQWLKPTTAYYGVASVENNGNPDLDKSVFSVMAMVENRKNEFPQHTVDARLLHAVNNESAFGIDMPIFVDKFLTQGLNVMQVGTPDEFEKTNNGLFIQNKNKIKFGNIQVSEDKYEDAWIDPKKFKLGISNNQMVLDIEDLTWQQARGIIGHVNYKQHYTLNLKSGIDKLGKEYKNVLVPTEANDPTLTFTYTLEDWYQREQMIVEIVVGMALSVATGILFSAVSSTFRAASKYIQGLFKKVGNGLVRAVVSLRELMSKVGVKASQEAINEGLELTARNLSRASSVSSLGSEEVIYQVVNQQRTLWSRIWEISWKTALVFSQMVAIAAAGMVPTMIYKYLEYIAKEEYSKLETIDEFLANCVGAVRWPDNSEFKVETAQLQGIYLMGGTLKK</sequence>
<dbReference type="RefSeq" id="WP_083039872.1">
    <property type="nucleotide sequence ID" value="NZ_CP020557.1"/>
</dbReference>